<dbReference type="VEuPathDB" id="PiroplasmaDB:BmR1_04g07535"/>
<feature type="non-terminal residue" evidence="1">
    <location>
        <position position="583"/>
    </location>
</feature>
<feature type="non-terminal residue" evidence="1">
    <location>
        <position position="1"/>
    </location>
</feature>
<dbReference type="EMBL" id="AB091682">
    <property type="protein sequence ID" value="BAC16224.1"/>
    <property type="molecule type" value="Genomic_DNA"/>
</dbReference>
<dbReference type="AlphaFoldDB" id="Q8IU25"/>
<organism evidence="1">
    <name type="scientific">Babesia microti</name>
    <dbReference type="NCBI Taxonomy" id="5868"/>
    <lineage>
        <taxon>Eukaryota</taxon>
        <taxon>Sar</taxon>
        <taxon>Alveolata</taxon>
        <taxon>Apicomplexa</taxon>
        <taxon>Aconoidasida</taxon>
        <taxon>Piroplasmida</taxon>
        <taxon>Babesiidae</taxon>
        <taxon>Babesia</taxon>
    </lineage>
</organism>
<evidence type="ECO:0000313" key="1">
    <source>
        <dbReference type="EMBL" id="BAC16224.1"/>
    </source>
</evidence>
<name>Q8IU25_BABMI</name>
<proteinExistence type="predicted"/>
<gene>
    <name evidence="1" type="primary">MRA</name>
</gene>
<accession>Q8IU25</accession>
<protein>
    <submittedName>
        <fullName evidence="1">Maltese cross form-related antigen</fullName>
    </submittedName>
</protein>
<sequence length="583" mass="65594">GSVVFGNQFIPAPTNVSVRTVYYTKKFPLGVVKIQEITSDSTSVIYYEQEDFYSGKYILKDNPDFIIPENRVTCFSYNGKTYKTIDVSSVDDNEFLKTSLSDGSVLYTNKPDSNICMCEVKVGEILVTINIFSQYTFIKSSSNGELIELYTTGGFGEHIIKKFKKVDSTYNDVSNASDIVPWIPSYFIMAHKVDFSIPLDLFESNHLGISLPAGINRSIHIDSETGKIDSVVFFLSPLAKRIMTFGNISFHNVTLPPLSLGLIHSIIVEKKVNPENMVESNLLQISIIASYGPTGDYNSFVFVPMVVGAHVFYRLETDFKFDMDVIAKLSLEGVPTAPGFHYTETIRQGTYQYFSIMKYIFTMSTGANELLLEVVRNPFSSRARNMYTELTGKFNQLAHGLSGIVDNISATNNTDDGLDDEAICSLVSLKKLLQSATNYNISAKKNVKDNAYELKRALIRTTLHMSAQLYRNYEFFKIQTQPDGRAFQEIVYLQIIGPLLFAKYNYNDIFSETEDTKNVKVAETKESSYLTHPLTSLLLSGYSAAYPLKFVESLITEIKHHSSNPPKQDYTVPFSALRSFDEL</sequence>
<reference evidence="1" key="1">
    <citation type="submission" date="2002-09" db="EMBL/GenBank/DDBJ databases">
        <title>Roles of the Maltese Cross Form in the Development of Parasitemia and the Protection against Babesia microti Infection in Mice.</title>
        <authorList>
            <person name="Yokoyama N."/>
            <person name="Igarashi I."/>
        </authorList>
    </citation>
    <scope>NUCLEOTIDE SEQUENCE</scope>
</reference>